<keyword evidence="2" id="KW-1185">Reference proteome</keyword>
<evidence type="ECO:0000313" key="1">
    <source>
        <dbReference type="EMBL" id="RNA42739.1"/>
    </source>
</evidence>
<reference evidence="1 2" key="1">
    <citation type="journal article" date="2018" name="Sci. Rep.">
        <title>Genomic signatures of local adaptation to the degree of environmental predictability in rotifers.</title>
        <authorList>
            <person name="Franch-Gras L."/>
            <person name="Hahn C."/>
            <person name="Garcia-Roger E.M."/>
            <person name="Carmona M.J."/>
            <person name="Serra M."/>
            <person name="Gomez A."/>
        </authorList>
    </citation>
    <scope>NUCLEOTIDE SEQUENCE [LARGE SCALE GENOMIC DNA]</scope>
    <source>
        <strain evidence="1">HYR1</strain>
    </source>
</reference>
<evidence type="ECO:0000313" key="2">
    <source>
        <dbReference type="Proteomes" id="UP000276133"/>
    </source>
</evidence>
<protein>
    <submittedName>
        <fullName evidence="1">Uncharacterized protein</fullName>
    </submittedName>
</protein>
<organism evidence="1 2">
    <name type="scientific">Brachionus plicatilis</name>
    <name type="common">Marine rotifer</name>
    <name type="synonym">Brachionus muelleri</name>
    <dbReference type="NCBI Taxonomy" id="10195"/>
    <lineage>
        <taxon>Eukaryota</taxon>
        <taxon>Metazoa</taxon>
        <taxon>Spiralia</taxon>
        <taxon>Gnathifera</taxon>
        <taxon>Rotifera</taxon>
        <taxon>Eurotatoria</taxon>
        <taxon>Monogononta</taxon>
        <taxon>Pseudotrocha</taxon>
        <taxon>Ploima</taxon>
        <taxon>Brachionidae</taxon>
        <taxon>Brachionus</taxon>
    </lineage>
</organism>
<sequence length="166" mass="19130">MLAKNKTKSMINDSRITAIEALKCFNCNSFDDPKCLHPDSNLLVTCGQNYTACAKYVQVNRGYIENVARVCANTLLDNNCAEDGICIYWCDHDSCLYDLICLITEIENSANRFPFSKYKGYLDPFNVYFFLNGRKKSQSNFCNFTLEFQIFYGILNPIIKFNLIKR</sequence>
<dbReference type="EMBL" id="REGN01000323">
    <property type="protein sequence ID" value="RNA42739.1"/>
    <property type="molecule type" value="Genomic_DNA"/>
</dbReference>
<proteinExistence type="predicted"/>
<dbReference type="Proteomes" id="UP000276133">
    <property type="component" value="Unassembled WGS sequence"/>
</dbReference>
<comment type="caution">
    <text evidence="1">The sequence shown here is derived from an EMBL/GenBank/DDBJ whole genome shotgun (WGS) entry which is preliminary data.</text>
</comment>
<gene>
    <name evidence="1" type="ORF">BpHYR1_021838</name>
</gene>
<accession>A0A3M7T4B0</accession>
<dbReference type="AlphaFoldDB" id="A0A3M7T4B0"/>
<dbReference type="OrthoDB" id="6420171at2759"/>
<name>A0A3M7T4B0_BRAPC</name>